<proteinExistence type="predicted"/>
<dbReference type="EMBL" id="CAKOFQ010007102">
    <property type="protein sequence ID" value="CAH1990988.1"/>
    <property type="molecule type" value="Genomic_DNA"/>
</dbReference>
<evidence type="ECO:0000313" key="1">
    <source>
        <dbReference type="EMBL" id="CAH1990988.1"/>
    </source>
</evidence>
<sequence length="100" mass="12051">MVQDVTYNKPWLKMSLVEFDPQIDIRRIKYSRAQIKGELTCFQKFFNKTHLEQSLNILQVRCEVIKPLLEKFKADQTEYEDLLLNNCPDDYNENEMFAER</sequence>
<dbReference type="AlphaFoldDB" id="A0A9P0PRH6"/>
<comment type="caution">
    <text evidence="1">The sequence shown here is derived from an EMBL/GenBank/DDBJ whole genome shotgun (WGS) entry which is preliminary data.</text>
</comment>
<keyword evidence="2" id="KW-1185">Reference proteome</keyword>
<reference evidence="1" key="1">
    <citation type="submission" date="2022-03" db="EMBL/GenBank/DDBJ databases">
        <authorList>
            <person name="Sayadi A."/>
        </authorList>
    </citation>
    <scope>NUCLEOTIDE SEQUENCE</scope>
</reference>
<protein>
    <submittedName>
        <fullName evidence="1">Uncharacterized protein</fullName>
    </submittedName>
</protein>
<gene>
    <name evidence="1" type="ORF">ACAOBT_LOCUS19997</name>
</gene>
<accession>A0A9P0PRH6</accession>
<name>A0A9P0PRH6_ACAOB</name>
<organism evidence="1 2">
    <name type="scientific">Acanthoscelides obtectus</name>
    <name type="common">Bean weevil</name>
    <name type="synonym">Bruchus obtectus</name>
    <dbReference type="NCBI Taxonomy" id="200917"/>
    <lineage>
        <taxon>Eukaryota</taxon>
        <taxon>Metazoa</taxon>
        <taxon>Ecdysozoa</taxon>
        <taxon>Arthropoda</taxon>
        <taxon>Hexapoda</taxon>
        <taxon>Insecta</taxon>
        <taxon>Pterygota</taxon>
        <taxon>Neoptera</taxon>
        <taxon>Endopterygota</taxon>
        <taxon>Coleoptera</taxon>
        <taxon>Polyphaga</taxon>
        <taxon>Cucujiformia</taxon>
        <taxon>Chrysomeloidea</taxon>
        <taxon>Chrysomelidae</taxon>
        <taxon>Bruchinae</taxon>
        <taxon>Bruchini</taxon>
        <taxon>Acanthoscelides</taxon>
    </lineage>
</organism>
<dbReference type="Proteomes" id="UP001152888">
    <property type="component" value="Unassembled WGS sequence"/>
</dbReference>
<evidence type="ECO:0000313" key="2">
    <source>
        <dbReference type="Proteomes" id="UP001152888"/>
    </source>
</evidence>